<evidence type="ECO:0000313" key="10">
    <source>
        <dbReference type="EMBL" id="MDC2890950.1"/>
    </source>
</evidence>
<evidence type="ECO:0000256" key="1">
    <source>
        <dbReference type="ARBA" id="ARBA00004571"/>
    </source>
</evidence>
<keyword evidence="11" id="KW-1185">Reference proteome</keyword>
<keyword evidence="4 8" id="KW-0812">Transmembrane</keyword>
<keyword evidence="3 8" id="KW-1134">Transmembrane beta strand</keyword>
<comment type="similarity">
    <text evidence="8">Belongs to the TonB-dependent receptor family.</text>
</comment>
<keyword evidence="7 8" id="KW-0998">Cell outer membrane</keyword>
<evidence type="ECO:0000256" key="8">
    <source>
        <dbReference type="PROSITE-ProRule" id="PRU01360"/>
    </source>
</evidence>
<evidence type="ECO:0000256" key="5">
    <source>
        <dbReference type="ARBA" id="ARBA00023077"/>
    </source>
</evidence>
<organism evidence="10 11">
    <name type="scientific">Psychrosphaera algicola</name>
    <dbReference type="NCBI Taxonomy" id="3023714"/>
    <lineage>
        <taxon>Bacteria</taxon>
        <taxon>Pseudomonadati</taxon>
        <taxon>Pseudomonadota</taxon>
        <taxon>Gammaproteobacteria</taxon>
        <taxon>Alteromonadales</taxon>
        <taxon>Pseudoalteromonadaceae</taxon>
        <taxon>Psychrosphaera</taxon>
    </lineage>
</organism>
<comment type="subcellular location">
    <subcellularLocation>
        <location evidence="1 8">Cell outer membrane</location>
        <topology evidence="1 8">Multi-pass membrane protein</topology>
    </subcellularLocation>
</comment>
<evidence type="ECO:0000256" key="7">
    <source>
        <dbReference type="ARBA" id="ARBA00023237"/>
    </source>
</evidence>
<protein>
    <submittedName>
        <fullName evidence="10">TonB-dependent receptor</fullName>
    </submittedName>
</protein>
<dbReference type="InterPro" id="IPR000531">
    <property type="entry name" value="Beta-barrel_TonB"/>
</dbReference>
<accession>A0ABT5FIF2</accession>
<proteinExistence type="inferred from homology"/>
<gene>
    <name evidence="10" type="ORF">PN838_22235</name>
</gene>
<evidence type="ECO:0000256" key="4">
    <source>
        <dbReference type="ARBA" id="ARBA00022692"/>
    </source>
</evidence>
<evidence type="ECO:0000256" key="3">
    <source>
        <dbReference type="ARBA" id="ARBA00022452"/>
    </source>
</evidence>
<dbReference type="Gene3D" id="2.40.170.20">
    <property type="entry name" value="TonB-dependent receptor, beta-barrel domain"/>
    <property type="match status" value="1"/>
</dbReference>
<comment type="caution">
    <text evidence="10">The sequence shown here is derived from an EMBL/GenBank/DDBJ whole genome shotgun (WGS) entry which is preliminary data.</text>
</comment>
<keyword evidence="6 8" id="KW-0472">Membrane</keyword>
<feature type="domain" description="TonB-dependent receptor-like beta-barrel" evidence="9">
    <location>
        <begin position="3"/>
        <end position="204"/>
    </location>
</feature>
<keyword evidence="2 8" id="KW-0813">Transport</keyword>
<keyword evidence="10" id="KW-0675">Receptor</keyword>
<dbReference type="SUPFAM" id="SSF56935">
    <property type="entry name" value="Porins"/>
    <property type="match status" value="1"/>
</dbReference>
<evidence type="ECO:0000256" key="6">
    <source>
        <dbReference type="ARBA" id="ARBA00023136"/>
    </source>
</evidence>
<evidence type="ECO:0000259" key="9">
    <source>
        <dbReference type="Pfam" id="PF00593"/>
    </source>
</evidence>
<sequence>MNGTVSTGNPGLDPFTSNNMDLGFEWYFAEEALIAATYFSKELDGFIESKTEEKLVDPAYYDFINSDDQYEAGISQNPFTTPYIHSIPFNKGTNEVTGFEIAYQQPLSFLPAPFNGLGILANYTSVDAELIEGMSKNSYNFTLYYEQESYGARVSMNKRDDYITDFTGSNGNLEHGTTGPTHVDVSAFYNFNENLTFTLEVLNLTDEYERLYTTGDGTLDLMREYNHTGTTYFFGARYVM</sequence>
<dbReference type="EMBL" id="JAQOMS010000002">
    <property type="protein sequence ID" value="MDC2890950.1"/>
    <property type="molecule type" value="Genomic_DNA"/>
</dbReference>
<evidence type="ECO:0000256" key="2">
    <source>
        <dbReference type="ARBA" id="ARBA00022448"/>
    </source>
</evidence>
<dbReference type="PANTHER" id="PTHR40980">
    <property type="entry name" value="PLUG DOMAIN-CONTAINING PROTEIN"/>
    <property type="match status" value="1"/>
</dbReference>
<dbReference type="Proteomes" id="UP001528411">
    <property type="component" value="Unassembled WGS sequence"/>
</dbReference>
<dbReference type="InterPro" id="IPR039426">
    <property type="entry name" value="TonB-dep_rcpt-like"/>
</dbReference>
<dbReference type="InterPro" id="IPR036942">
    <property type="entry name" value="Beta-barrel_TonB_sf"/>
</dbReference>
<reference evidence="10 11" key="1">
    <citation type="submission" date="2023-01" db="EMBL/GenBank/DDBJ databases">
        <title>Psychrosphaera sp. nov., isolated from marine algae.</title>
        <authorList>
            <person name="Bayburt H."/>
            <person name="Choi B.J."/>
            <person name="Kim J.M."/>
            <person name="Choi D.G."/>
            <person name="Jeon C.O."/>
        </authorList>
    </citation>
    <scope>NUCLEOTIDE SEQUENCE [LARGE SCALE GENOMIC DNA]</scope>
    <source>
        <strain evidence="10 11">G1-22</strain>
    </source>
</reference>
<name>A0ABT5FIF2_9GAMM</name>
<keyword evidence="5" id="KW-0798">TonB box</keyword>
<dbReference type="PANTHER" id="PTHR40980:SF3">
    <property type="entry name" value="TONB-DEPENDENT RECEPTOR-LIKE BETA-BARREL DOMAIN-CONTAINING PROTEIN"/>
    <property type="match status" value="1"/>
</dbReference>
<evidence type="ECO:0000313" key="11">
    <source>
        <dbReference type="Proteomes" id="UP001528411"/>
    </source>
</evidence>
<dbReference type="Pfam" id="PF00593">
    <property type="entry name" value="TonB_dep_Rec_b-barrel"/>
    <property type="match status" value="1"/>
</dbReference>
<dbReference type="PROSITE" id="PS52016">
    <property type="entry name" value="TONB_DEPENDENT_REC_3"/>
    <property type="match status" value="1"/>
</dbReference>